<dbReference type="AlphaFoldDB" id="A0A972VX07"/>
<evidence type="ECO:0000256" key="5">
    <source>
        <dbReference type="ARBA" id="ARBA00022840"/>
    </source>
</evidence>
<evidence type="ECO:0000256" key="8">
    <source>
        <dbReference type="ARBA" id="ARBA00023125"/>
    </source>
</evidence>
<evidence type="ECO:0000256" key="6">
    <source>
        <dbReference type="ARBA" id="ARBA00023004"/>
    </source>
</evidence>
<keyword evidence="5" id="KW-0067">ATP-binding</keyword>
<feature type="domain" description="Helicase ATP-binding" evidence="11">
    <location>
        <begin position="1"/>
        <end position="246"/>
    </location>
</feature>
<dbReference type="InterPro" id="IPR045028">
    <property type="entry name" value="DinG/Rad3-like"/>
</dbReference>
<comment type="similarity">
    <text evidence="10">Belongs to the helicase family. DinG subfamily.</text>
</comment>
<dbReference type="Proteomes" id="UP000754644">
    <property type="component" value="Unassembled WGS sequence"/>
</dbReference>
<dbReference type="Pfam" id="PF06733">
    <property type="entry name" value="DEAD_2"/>
    <property type="match status" value="1"/>
</dbReference>
<dbReference type="InterPro" id="IPR006555">
    <property type="entry name" value="ATP-dep_Helicase_C"/>
</dbReference>
<reference evidence="12" key="1">
    <citation type="submission" date="2020-05" db="EMBL/GenBank/DDBJ databases">
        <title>Sulfur intermediates as new biogeochemical hubs in an aquatic model microbial ecosystem.</title>
        <authorList>
            <person name="Vigneron A."/>
        </authorList>
    </citation>
    <scope>NUCLEOTIDE SEQUENCE</scope>
    <source>
        <strain evidence="12">Bin.250</strain>
    </source>
</reference>
<evidence type="ECO:0000256" key="10">
    <source>
        <dbReference type="ARBA" id="ARBA00038058"/>
    </source>
</evidence>
<accession>A0A972VX07</accession>
<dbReference type="InterPro" id="IPR027417">
    <property type="entry name" value="P-loop_NTPase"/>
</dbReference>
<organism evidence="12 13">
    <name type="scientific">SAR86 cluster bacterium</name>
    <dbReference type="NCBI Taxonomy" id="2030880"/>
    <lineage>
        <taxon>Bacteria</taxon>
        <taxon>Pseudomonadati</taxon>
        <taxon>Pseudomonadota</taxon>
        <taxon>Gammaproteobacteria</taxon>
        <taxon>SAR86 cluster</taxon>
    </lineage>
</organism>
<evidence type="ECO:0000256" key="2">
    <source>
        <dbReference type="ARBA" id="ARBA00022741"/>
    </source>
</evidence>
<comment type="caution">
    <text evidence="12">The sequence shown here is derived from an EMBL/GenBank/DDBJ whole genome shotgun (WGS) entry which is preliminary data.</text>
</comment>
<evidence type="ECO:0000256" key="7">
    <source>
        <dbReference type="ARBA" id="ARBA00023014"/>
    </source>
</evidence>
<keyword evidence="6" id="KW-0408">Iron</keyword>
<dbReference type="SMART" id="SM00491">
    <property type="entry name" value="HELICc2"/>
    <property type="match status" value="1"/>
</dbReference>
<dbReference type="GO" id="GO:0016818">
    <property type="term" value="F:hydrolase activity, acting on acid anhydrides, in phosphorus-containing anhydrides"/>
    <property type="evidence" value="ECO:0007669"/>
    <property type="project" value="InterPro"/>
</dbReference>
<keyword evidence="3" id="KW-0378">Hydrolase</keyword>
<evidence type="ECO:0000256" key="4">
    <source>
        <dbReference type="ARBA" id="ARBA00022806"/>
    </source>
</evidence>
<evidence type="ECO:0000256" key="3">
    <source>
        <dbReference type="ARBA" id="ARBA00022801"/>
    </source>
</evidence>
<evidence type="ECO:0000259" key="11">
    <source>
        <dbReference type="PROSITE" id="PS51193"/>
    </source>
</evidence>
<keyword evidence="9" id="KW-0413">Isomerase</keyword>
<dbReference type="GO" id="GO:0003677">
    <property type="term" value="F:DNA binding"/>
    <property type="evidence" value="ECO:0007669"/>
    <property type="project" value="UniProtKB-KW"/>
</dbReference>
<dbReference type="SUPFAM" id="SSF52540">
    <property type="entry name" value="P-loop containing nucleoside triphosphate hydrolases"/>
    <property type="match status" value="1"/>
</dbReference>
<gene>
    <name evidence="12" type="ORF">HQ497_05755</name>
</gene>
<protein>
    <submittedName>
        <fullName evidence="12">ATP-dependent DNA helicase</fullName>
    </submittedName>
</protein>
<evidence type="ECO:0000256" key="1">
    <source>
        <dbReference type="ARBA" id="ARBA00022723"/>
    </source>
</evidence>
<dbReference type="Gene3D" id="3.40.50.300">
    <property type="entry name" value="P-loop containing nucleotide triphosphate hydrolases"/>
    <property type="match status" value="2"/>
</dbReference>
<dbReference type="EMBL" id="JABMOJ010000213">
    <property type="protein sequence ID" value="NQV64854.1"/>
    <property type="molecule type" value="Genomic_DNA"/>
</dbReference>
<proteinExistence type="inferred from homology"/>
<dbReference type="Pfam" id="PF00270">
    <property type="entry name" value="DEAD"/>
    <property type="match status" value="1"/>
</dbReference>
<keyword evidence="2" id="KW-0547">Nucleotide-binding</keyword>
<evidence type="ECO:0000313" key="12">
    <source>
        <dbReference type="EMBL" id="NQV64854.1"/>
    </source>
</evidence>
<dbReference type="GO" id="GO:0003678">
    <property type="term" value="F:DNA helicase activity"/>
    <property type="evidence" value="ECO:0007669"/>
    <property type="project" value="InterPro"/>
</dbReference>
<dbReference type="InterPro" id="IPR010614">
    <property type="entry name" value="RAD3-like_helicase_DEAD"/>
</dbReference>
<dbReference type="GO" id="GO:0051536">
    <property type="term" value="F:iron-sulfur cluster binding"/>
    <property type="evidence" value="ECO:0007669"/>
    <property type="project" value="UniProtKB-KW"/>
</dbReference>
<keyword evidence="1" id="KW-0479">Metal-binding</keyword>
<name>A0A972VX07_9GAMM</name>
<keyword evidence="7" id="KW-0411">Iron-sulfur</keyword>
<sequence>MAALIGDAIKKKQNVLIEAGTGTGKTFAYLLPVLHARKRAIVSTGSKTLQDQLYYHDIPLIVATLDWPVKVALLKGRNNYLCPQRLENSISMLRKDTDSRLLPDLIAVREWWQQTTTGDLTELTDMQGASIGSLITATADNCLGSECPKVDECPLYRARARAQEADLVVVNHHLLFADMALKEEGFGSLLPEVGTIVVDEAHQIIDVARRFFGERLSSQQLVALCRDVRIELSNFGNDDMALQLATENLDIVVRQLIAEFDKAPNELELDQLLGEPAIALQIDEVDLALGQLIASLAPAAVRSGSFAHYYSRALRLADYLALLTEAGTDDDNIHWLERQPQGFTLHLSPISIATVLEAEFASRRSWVLTSATLSVANEFTHFKRYLGLVDIQERIFESPFCFLAQVKAHIPQDLPLPGTDRHTRLLVHYCMPLIRSHNGRTFFLFTSYRALRIARDIFEAHVDLPILVQGSMAKPKLLAQFRETPGCTLLATNSFWEGVDVRGADLRCLIIDKLPFSSPEDPMTAAQFKAVIAAGGNAFFDHAVPEAAIALKQGFGRLIRQESDKGLFVLGDHRVNSRSYGKLFLNSLPEMEWLESSAQAVNYLENLHE</sequence>
<dbReference type="PANTHER" id="PTHR11472">
    <property type="entry name" value="DNA REPAIR DEAD HELICASE RAD3/XP-D SUBFAMILY MEMBER"/>
    <property type="match status" value="1"/>
</dbReference>
<dbReference type="PROSITE" id="PS51193">
    <property type="entry name" value="HELICASE_ATP_BIND_2"/>
    <property type="match status" value="1"/>
</dbReference>
<dbReference type="GO" id="GO:0006281">
    <property type="term" value="P:DNA repair"/>
    <property type="evidence" value="ECO:0007669"/>
    <property type="project" value="TreeGrafter"/>
</dbReference>
<dbReference type="InterPro" id="IPR011545">
    <property type="entry name" value="DEAD/DEAH_box_helicase_dom"/>
</dbReference>
<evidence type="ECO:0000256" key="9">
    <source>
        <dbReference type="ARBA" id="ARBA00023235"/>
    </source>
</evidence>
<dbReference type="PANTHER" id="PTHR11472:SF34">
    <property type="entry name" value="REGULATOR OF TELOMERE ELONGATION HELICASE 1"/>
    <property type="match status" value="1"/>
</dbReference>
<dbReference type="Pfam" id="PF13307">
    <property type="entry name" value="Helicase_C_2"/>
    <property type="match status" value="1"/>
</dbReference>
<dbReference type="InterPro" id="IPR014013">
    <property type="entry name" value="Helic_SF1/SF2_ATP-bd_DinG/Rad3"/>
</dbReference>
<dbReference type="GO" id="GO:0046872">
    <property type="term" value="F:metal ion binding"/>
    <property type="evidence" value="ECO:0007669"/>
    <property type="project" value="UniProtKB-KW"/>
</dbReference>
<keyword evidence="4 12" id="KW-0347">Helicase</keyword>
<evidence type="ECO:0000313" key="13">
    <source>
        <dbReference type="Proteomes" id="UP000754644"/>
    </source>
</evidence>
<keyword evidence="8" id="KW-0238">DNA-binding</keyword>
<dbReference type="GO" id="GO:0005524">
    <property type="term" value="F:ATP binding"/>
    <property type="evidence" value="ECO:0007669"/>
    <property type="project" value="UniProtKB-KW"/>
</dbReference>